<keyword evidence="4" id="KW-1185">Reference proteome</keyword>
<dbReference type="Proteomes" id="UP000474024">
    <property type="component" value="Unassembled WGS sequence"/>
</dbReference>
<proteinExistence type="predicted"/>
<dbReference type="InterPro" id="IPR003760">
    <property type="entry name" value="PnrA-like"/>
</dbReference>
<evidence type="ECO:0000259" key="2">
    <source>
        <dbReference type="Pfam" id="PF02608"/>
    </source>
</evidence>
<organism evidence="3 4">
    <name type="scientific">Roseburia porci</name>
    <dbReference type="NCBI Taxonomy" id="2605790"/>
    <lineage>
        <taxon>Bacteria</taxon>
        <taxon>Bacillati</taxon>
        <taxon>Bacillota</taxon>
        <taxon>Clostridia</taxon>
        <taxon>Lachnospirales</taxon>
        <taxon>Lachnospiraceae</taxon>
        <taxon>Roseburia</taxon>
    </lineage>
</organism>
<dbReference type="EMBL" id="VUNI01000016">
    <property type="protein sequence ID" value="MST75300.1"/>
    <property type="molecule type" value="Genomic_DNA"/>
</dbReference>
<sequence length="636" mass="72706">MGIHEYQEALKLGRKEYKSSVAKGRFPYLPVLDEIINNDMIQTEKYLGLMNIPLDHVVGTSTMGRTQAFADNFMPILDYGTEFSVKWSNLADAQVTEGIRDPIEVYEYMNRYYVVEGNKRVSVLKYYEAFAISAFVTRKIPKLTDDEDVRHYYEFMKFSDISGLNTVEFTKEGSAERLLSLVGVQGKWDDLTREKFNKVLFHFERAYRFNGGDKLPITMGDAILCFINIFGFEAALNMSDKEYNDNVVKSWNEFIMLTEKHSVDLVLDPKQEKAPEKRKLWSYFLPSTTKKVKVAFLYPKSPETSDWIYAHELGRTYLEETFPDEVSTICVNDVNEQNIAQVLESVIAQGATIIFGVAPQMMKQSLKAAIEHPEVKILNCSLNTPHRYIRTYYARMYEAKFISGLIAGAMAENDKIGYIADYPIYGMTANINAFALGAACVNPRAKIYLEWSTRKGYDLDTFIKENDIHYISNQDMITPQSASRQFGIYRIENGVTTNLAMPLWNWGIFYEKMIRSIMEGNYQNEENGERKALNYWWGMSAGVIDLICSNNVPTGVRRLVGHFKNDICSGSIVPFYGEIHSQDGTLKNREGQEMKPEKIMKMDWLVENVIGRIPAIGELVDDAHSVVALKGVEETK</sequence>
<name>A0A6L5YS74_9FIRM</name>
<accession>A0A6L5YS74</accession>
<dbReference type="InterPro" id="IPR052910">
    <property type="entry name" value="ABC-Purine-Binding"/>
</dbReference>
<evidence type="ECO:0000313" key="4">
    <source>
        <dbReference type="Proteomes" id="UP000474024"/>
    </source>
</evidence>
<evidence type="ECO:0000256" key="1">
    <source>
        <dbReference type="ARBA" id="ARBA00022729"/>
    </source>
</evidence>
<dbReference type="RefSeq" id="WP_154430256.1">
    <property type="nucleotide sequence ID" value="NZ_VUNI01000016.1"/>
</dbReference>
<dbReference type="AlphaFoldDB" id="A0A6L5YS74"/>
<dbReference type="PANTHER" id="PTHR43208:SF1">
    <property type="entry name" value="ABC TRANSPORTER SUBSTRATE-BINDING PROTEIN"/>
    <property type="match status" value="1"/>
</dbReference>
<keyword evidence="1" id="KW-0732">Signal</keyword>
<dbReference type="Gene3D" id="3.40.50.2300">
    <property type="match status" value="2"/>
</dbReference>
<evidence type="ECO:0000313" key="3">
    <source>
        <dbReference type="EMBL" id="MST75300.1"/>
    </source>
</evidence>
<reference evidence="3 4" key="1">
    <citation type="submission" date="2019-08" db="EMBL/GenBank/DDBJ databases">
        <title>In-depth cultivation of the pig gut microbiome towards novel bacterial diversity and tailored functional studies.</title>
        <authorList>
            <person name="Wylensek D."/>
            <person name="Hitch T.C.A."/>
            <person name="Clavel T."/>
        </authorList>
    </citation>
    <scope>NUCLEOTIDE SEQUENCE [LARGE SCALE GENOMIC DNA]</scope>
    <source>
        <strain evidence="3 4">MUC/MUC-530-WT-4D</strain>
    </source>
</reference>
<protein>
    <submittedName>
        <fullName evidence="3">BMP family ABC transporter substrate-binding protein</fullName>
    </submittedName>
</protein>
<comment type="caution">
    <text evidence="3">The sequence shown here is derived from an EMBL/GenBank/DDBJ whole genome shotgun (WGS) entry which is preliminary data.</text>
</comment>
<dbReference type="GO" id="GO:0005886">
    <property type="term" value="C:plasma membrane"/>
    <property type="evidence" value="ECO:0007669"/>
    <property type="project" value="InterPro"/>
</dbReference>
<dbReference type="PANTHER" id="PTHR43208">
    <property type="entry name" value="ABC TRANSPORTER SUBSTRATE-BINDING PROTEIN"/>
    <property type="match status" value="1"/>
</dbReference>
<dbReference type="Pfam" id="PF02608">
    <property type="entry name" value="Bmp"/>
    <property type="match status" value="1"/>
</dbReference>
<gene>
    <name evidence="3" type="ORF">FYJ75_09740</name>
</gene>
<feature type="domain" description="ABC transporter substrate-binding protein PnrA-like" evidence="2">
    <location>
        <begin position="291"/>
        <end position="452"/>
    </location>
</feature>